<accession>Q6MMM8</accession>
<gene>
    <name evidence="1" type="ordered locus">Bd1599</name>
</gene>
<sequence>MREVTVVQSFVINQHYCCQLLVLGPLDSLSKRRGDCTKKYILDPGLGPAFFCTHFVKIGHDRDMRILYFTDGAGIDLLGIRESLLRIPEVLTSLRRGQEQARYVDLMQVMALPDEDFRLVPSVLRNYLINLVQRGLHQRWINRDHRADLILRRINHRNFAEIKAEVLNFIHGKLEGRPVATKDLHLLHFLSSIEITIIGPGYDEIEMWLRREISTRSDVKVLIKDVIASDPQLDWFWPHVTESVLPTEGIAN</sequence>
<keyword evidence="2" id="KW-1185">Reference proteome</keyword>
<reference evidence="1 2" key="1">
    <citation type="journal article" date="2004" name="Science">
        <title>A predator unmasked: life cycle of Bdellovibrio bacteriovorus from a genomic perspective.</title>
        <authorList>
            <person name="Rendulic S."/>
            <person name="Jagtap P."/>
            <person name="Rosinus A."/>
            <person name="Eppinger M."/>
            <person name="Baar C."/>
            <person name="Lanz C."/>
            <person name="Keller H."/>
            <person name="Lambert C."/>
            <person name="Evans K.J."/>
            <person name="Goesmann A."/>
            <person name="Meyer F."/>
            <person name="Sockett R.E."/>
            <person name="Schuster S.C."/>
        </authorList>
    </citation>
    <scope>NUCLEOTIDE SEQUENCE [LARGE SCALE GENOMIC DNA]</scope>
    <source>
        <strain evidence="2">ATCC 15356 / DSM 50701 / NCIMB 9529 / HD100</strain>
    </source>
</reference>
<proteinExistence type="predicted"/>
<dbReference type="AlphaFoldDB" id="Q6MMM8"/>
<dbReference type="HOGENOM" id="CLU_096349_0_0_7"/>
<protein>
    <submittedName>
        <fullName evidence="1">Uncharacterized protein</fullName>
    </submittedName>
</protein>
<dbReference type="EMBL" id="BX842650">
    <property type="protein sequence ID" value="CAE79476.1"/>
    <property type="molecule type" value="Genomic_DNA"/>
</dbReference>
<dbReference type="eggNOG" id="ENOG50309Y0">
    <property type="taxonomic scope" value="Bacteria"/>
</dbReference>
<dbReference type="KEGG" id="bba:Bd1599"/>
<dbReference type="STRING" id="264462.Bd1599"/>
<evidence type="ECO:0000313" key="2">
    <source>
        <dbReference type="Proteomes" id="UP000008080"/>
    </source>
</evidence>
<evidence type="ECO:0000313" key="1">
    <source>
        <dbReference type="EMBL" id="CAE79476.1"/>
    </source>
</evidence>
<organism evidence="1 2">
    <name type="scientific">Bdellovibrio bacteriovorus (strain ATCC 15356 / DSM 50701 / NCIMB 9529 / HD100)</name>
    <dbReference type="NCBI Taxonomy" id="264462"/>
    <lineage>
        <taxon>Bacteria</taxon>
        <taxon>Pseudomonadati</taxon>
        <taxon>Bdellovibrionota</taxon>
        <taxon>Bdellovibrionia</taxon>
        <taxon>Bdellovibrionales</taxon>
        <taxon>Pseudobdellovibrionaceae</taxon>
        <taxon>Bdellovibrio</taxon>
    </lineage>
</organism>
<dbReference type="Proteomes" id="UP000008080">
    <property type="component" value="Chromosome"/>
</dbReference>
<name>Q6MMM8_BDEBA</name>